<accession>A0A8S5SI38</accession>
<reference evidence="1" key="1">
    <citation type="journal article" date="2021" name="Proc. Natl. Acad. Sci. U.S.A.">
        <title>A Catalog of Tens of Thousands of Viruses from Human Metagenomes Reveals Hidden Associations with Chronic Diseases.</title>
        <authorList>
            <person name="Tisza M.J."/>
            <person name="Buck C.B."/>
        </authorList>
    </citation>
    <scope>NUCLEOTIDE SEQUENCE</scope>
    <source>
        <strain evidence="1">CtqZP6</strain>
    </source>
</reference>
<evidence type="ECO:0000313" key="1">
    <source>
        <dbReference type="EMBL" id="DAF50592.1"/>
    </source>
</evidence>
<sequence>MDLLKCERLDNIIYALISSKLATLAELRDVYDCEEALDLYELYTVNAYNKSSIHKAIRK</sequence>
<organism evidence="1">
    <name type="scientific">Phage sp. ctqZP6</name>
    <dbReference type="NCBI Taxonomy" id="2828010"/>
    <lineage>
        <taxon>Viruses</taxon>
    </lineage>
</organism>
<dbReference type="EMBL" id="BK032598">
    <property type="protein sequence ID" value="DAF50592.1"/>
    <property type="molecule type" value="Genomic_DNA"/>
</dbReference>
<protein>
    <submittedName>
        <fullName evidence="1">Uncharacterized protein</fullName>
    </submittedName>
</protein>
<name>A0A8S5SI38_9VIRU</name>
<proteinExistence type="predicted"/>